<keyword evidence="13" id="KW-1278">Translocase</keyword>
<dbReference type="Pfam" id="PF00690">
    <property type="entry name" value="Cation_ATPase_N"/>
    <property type="match status" value="1"/>
</dbReference>
<dbReference type="Pfam" id="PF00122">
    <property type="entry name" value="E1-E2_ATPase"/>
    <property type="match status" value="1"/>
</dbReference>
<dbReference type="FunFam" id="3.40.1110.10:FF:000039">
    <property type="entry name" value="Sodium P-type ATPase"/>
    <property type="match status" value="1"/>
</dbReference>
<dbReference type="InterPro" id="IPR023299">
    <property type="entry name" value="ATPase_P-typ_cyto_dom_N"/>
</dbReference>
<dbReference type="GO" id="GO:0046872">
    <property type="term" value="F:metal ion binding"/>
    <property type="evidence" value="ECO:0007669"/>
    <property type="project" value="UniProtKB-KW"/>
</dbReference>
<evidence type="ECO:0000259" key="24">
    <source>
        <dbReference type="SMART" id="SM00831"/>
    </source>
</evidence>
<dbReference type="GO" id="GO:0005886">
    <property type="term" value="C:plasma membrane"/>
    <property type="evidence" value="ECO:0007669"/>
    <property type="project" value="UniProtKB-SubCell"/>
</dbReference>
<dbReference type="SFLD" id="SFLDS00003">
    <property type="entry name" value="Haloacid_Dehalogenase"/>
    <property type="match status" value="1"/>
</dbReference>
<evidence type="ECO:0000256" key="17">
    <source>
        <dbReference type="ARBA" id="ARBA00023136"/>
    </source>
</evidence>
<dbReference type="FunFam" id="2.70.150.10:FF:000160">
    <property type="entry name" value="Sarcoplasmic/endoplasmic reticulum calcium ATPase 1"/>
    <property type="match status" value="1"/>
</dbReference>
<keyword evidence="7 23" id="KW-0812">Transmembrane</keyword>
<feature type="transmembrane region" description="Helical" evidence="23">
    <location>
        <begin position="308"/>
        <end position="329"/>
    </location>
</feature>
<keyword evidence="8" id="KW-0479">Metal-binding</keyword>
<dbReference type="InParanoid" id="A0A7C8IP75"/>
<keyword evidence="9" id="KW-0547">Nucleotide-binding</keyword>
<evidence type="ECO:0000256" key="18">
    <source>
        <dbReference type="ARBA" id="ARBA00023201"/>
    </source>
</evidence>
<feature type="transmembrane region" description="Helical" evidence="23">
    <location>
        <begin position="79"/>
        <end position="98"/>
    </location>
</feature>
<dbReference type="PROSITE" id="PS00154">
    <property type="entry name" value="ATPASE_E1_E2"/>
    <property type="match status" value="1"/>
</dbReference>
<feature type="transmembrane region" description="Helical" evidence="23">
    <location>
        <begin position="991"/>
        <end position="1010"/>
    </location>
</feature>
<dbReference type="NCBIfam" id="TIGR01494">
    <property type="entry name" value="ATPase_P-type"/>
    <property type="match status" value="2"/>
</dbReference>
<evidence type="ECO:0000256" key="13">
    <source>
        <dbReference type="ARBA" id="ARBA00022967"/>
    </source>
</evidence>
<evidence type="ECO:0000313" key="26">
    <source>
        <dbReference type="Proteomes" id="UP000481858"/>
    </source>
</evidence>
<dbReference type="SUPFAM" id="SSF81660">
    <property type="entry name" value="Metal cation-transporting ATPase, ATP-binding domain N"/>
    <property type="match status" value="1"/>
</dbReference>
<dbReference type="InterPro" id="IPR008250">
    <property type="entry name" value="ATPase_P-typ_transduc_dom_A_sf"/>
</dbReference>
<keyword evidence="4" id="KW-1003">Cell membrane</keyword>
<comment type="cofactor">
    <cofactor evidence="1">
        <name>Mg(2+)</name>
        <dbReference type="ChEBI" id="CHEBI:18420"/>
    </cofactor>
</comment>
<keyword evidence="18" id="KW-0739">Sodium transport</keyword>
<dbReference type="Gene3D" id="1.20.1110.10">
    <property type="entry name" value="Calcium-transporting ATPase, transmembrane domain"/>
    <property type="match status" value="3"/>
</dbReference>
<dbReference type="InterPro" id="IPR059000">
    <property type="entry name" value="ATPase_P-type_domA"/>
</dbReference>
<keyword evidence="26" id="KW-1185">Reference proteome</keyword>
<keyword evidence="5" id="KW-0633">Potassium transport</keyword>
<dbReference type="Pfam" id="PF00689">
    <property type="entry name" value="Cation_ATPase_C"/>
    <property type="match status" value="1"/>
</dbReference>
<dbReference type="GO" id="GO:0006813">
    <property type="term" value="P:potassium ion transport"/>
    <property type="evidence" value="ECO:0007669"/>
    <property type="project" value="UniProtKB-KW"/>
</dbReference>
<evidence type="ECO:0000256" key="4">
    <source>
        <dbReference type="ARBA" id="ARBA00022475"/>
    </source>
</evidence>
<comment type="caution">
    <text evidence="25">The sequence shown here is derived from an EMBL/GenBank/DDBJ whole genome shotgun (WGS) entry which is preliminary data.</text>
</comment>
<evidence type="ECO:0000256" key="20">
    <source>
        <dbReference type="ARBA" id="ARBA00035029"/>
    </source>
</evidence>
<dbReference type="GO" id="GO:0016887">
    <property type="term" value="F:ATP hydrolysis activity"/>
    <property type="evidence" value="ECO:0007669"/>
    <property type="project" value="InterPro"/>
</dbReference>
<evidence type="ECO:0000256" key="19">
    <source>
        <dbReference type="ARBA" id="ARBA00035017"/>
    </source>
</evidence>
<accession>A0A7C8IP75</accession>
<evidence type="ECO:0000256" key="12">
    <source>
        <dbReference type="ARBA" id="ARBA00022958"/>
    </source>
</evidence>
<keyword evidence="10" id="KW-0067">ATP-binding</keyword>
<reference evidence="25 26" key="1">
    <citation type="submission" date="2019-12" db="EMBL/GenBank/DDBJ databases">
        <title>Draft genome sequence of the ascomycete Xylaria multiplex DSM 110363.</title>
        <authorList>
            <person name="Buettner E."/>
            <person name="Kellner H."/>
        </authorList>
    </citation>
    <scope>NUCLEOTIDE SEQUENCE [LARGE SCALE GENOMIC DNA]</scope>
    <source>
        <strain evidence="25 26">DSM 110363</strain>
    </source>
</reference>
<dbReference type="InterPro" id="IPR006414">
    <property type="entry name" value="P-type_ATPase_IID"/>
</dbReference>
<feature type="transmembrane region" description="Helical" evidence="23">
    <location>
        <begin position="884"/>
        <end position="909"/>
    </location>
</feature>
<evidence type="ECO:0000256" key="11">
    <source>
        <dbReference type="ARBA" id="ARBA00022842"/>
    </source>
</evidence>
<dbReference type="Proteomes" id="UP000481858">
    <property type="component" value="Unassembled WGS sequence"/>
</dbReference>
<evidence type="ECO:0000256" key="3">
    <source>
        <dbReference type="ARBA" id="ARBA00022448"/>
    </source>
</evidence>
<dbReference type="FunFam" id="3.40.50.1000:FF:000047">
    <property type="entry name" value="Sodium P-type ATPase"/>
    <property type="match status" value="1"/>
</dbReference>
<feature type="transmembrane region" description="Helical" evidence="23">
    <location>
        <begin position="104"/>
        <end position="124"/>
    </location>
</feature>
<protein>
    <recommendedName>
        <fullName evidence="20">P-type Na(+) transporter</fullName>
        <ecNumber evidence="20">7.2.2.3</ecNumber>
    </recommendedName>
</protein>
<sequence>MVTSNIKEKQLDRGLNAHVSGQCNKPLSLPPHALTSDQTIAELDANLEHGLDTNEAARRIQEYGRNELSQPKGVQPLRIFFEQIFNAMTLILLLALAASFSVEAWIPGGILGGLIVLNIFIGYFQTLQAEKTIDSLRTLGTPTCLVYRDGRTTTVETSDIVPGDIVDLSTGDSVPADIRLVEAINLEADEALLTGESVPTLKTPRLVFDLQTGPGDRLNVVFSSTIITKGRGRGIVFATGMSTEIGLIATALNETSKSGIRDKAHQQDGRELSTRARFVGGLLFAWEKIAEFFGLTVGTPLQKKLSQLFLFILGIAILCAIIVLAANRFDSRKDIIIYAITTAIGTIPVSLLLVLTLTMAAGTKKMLERQVIVRNLSSLEAIGGVTNVCSDKTGTITQSRMVTRQAWISGVGTYSIEPGNDVYNPAAGQVTFIPLQPIDITSEQEGNLGAVPLADLRHEIKIRPSLETYLNVAAFANLATLEQESESWQVRGAPTEIAIEVFARRFGWNRAELSKSTDAQWREIIEFPFDSDVKRMSVIYEDVKSQRQQVFTKGAVERVLDSCKFINAGGEVQPLSEEGKRQVLANMEVFASQGLRVLAFAHKLLIEKISDALPEKQPSPQRDGFEKDLIFLGLIGIYDPPRLESKESVRVCQQAGITVHMLTGDHPRTARAIAVDVGILPSADKFGLLPADVARNLVLPAHEFDSLTDDQIDELPELPLVVARCAPSTKVRMIDALHRRGKYVAMTGDGVNDSPSLKRADIGIAMGTGSDVAKESSDIILTDDNFASILNAIEEGRRVFDNIQKFILHVLAANIGFIIALLVGLVFMDDTGVSIFLLSPVEIIWMLLGTGAFCETGLGFEKAVPDILNRPPQDLKYGVFTPEFLVDIVSYGILMGVAVLGTFATIIFGFYDGNLATFATTTWIFMILSWELIDFRRSFFSMPKGFKAWNNHLWGNKFLFYSVTVVFFSVFPAIYIPVIDHVVFLHDGITWEWAVVFISTGLFVAAAEAWKWAKRIHFRRLGQRLVDNNRRAKETV</sequence>
<comment type="subcellular location">
    <subcellularLocation>
        <location evidence="2">Cell membrane</location>
        <topology evidence="2">Multi-pass membrane protein</topology>
    </subcellularLocation>
</comment>
<evidence type="ECO:0000256" key="6">
    <source>
        <dbReference type="ARBA" id="ARBA00022553"/>
    </source>
</evidence>
<dbReference type="SUPFAM" id="SSF81665">
    <property type="entry name" value="Calcium ATPase, transmembrane domain M"/>
    <property type="match status" value="1"/>
</dbReference>
<dbReference type="InterPro" id="IPR006068">
    <property type="entry name" value="ATPase_P-typ_cation-transptr_C"/>
</dbReference>
<dbReference type="InterPro" id="IPR001757">
    <property type="entry name" value="P_typ_ATPase"/>
</dbReference>
<dbReference type="GO" id="GO:0008554">
    <property type="term" value="F:P-type sodium transporter activity"/>
    <property type="evidence" value="ECO:0007669"/>
    <property type="project" value="UniProtKB-EC"/>
</dbReference>
<evidence type="ECO:0000256" key="5">
    <source>
        <dbReference type="ARBA" id="ARBA00022538"/>
    </source>
</evidence>
<evidence type="ECO:0000313" key="25">
    <source>
        <dbReference type="EMBL" id="KAF2968721.1"/>
    </source>
</evidence>
<dbReference type="NCBIfam" id="TIGR01523">
    <property type="entry name" value="ATPase-IID_K-Na"/>
    <property type="match status" value="1"/>
</dbReference>
<keyword evidence="11" id="KW-0460">Magnesium</keyword>
<evidence type="ECO:0000256" key="8">
    <source>
        <dbReference type="ARBA" id="ARBA00022723"/>
    </source>
</evidence>
<evidence type="ECO:0000256" key="21">
    <source>
        <dbReference type="ARBA" id="ARBA00048599"/>
    </source>
</evidence>
<organism evidence="25 26">
    <name type="scientific">Xylaria multiplex</name>
    <dbReference type="NCBI Taxonomy" id="323545"/>
    <lineage>
        <taxon>Eukaryota</taxon>
        <taxon>Fungi</taxon>
        <taxon>Dikarya</taxon>
        <taxon>Ascomycota</taxon>
        <taxon>Pezizomycotina</taxon>
        <taxon>Sordariomycetes</taxon>
        <taxon>Xylariomycetidae</taxon>
        <taxon>Xylariales</taxon>
        <taxon>Xylariaceae</taxon>
        <taxon>Xylaria</taxon>
    </lineage>
</organism>
<keyword evidence="14 23" id="KW-1133">Transmembrane helix</keyword>
<evidence type="ECO:0000256" key="23">
    <source>
        <dbReference type="SAM" id="Phobius"/>
    </source>
</evidence>
<keyword evidence="15" id="KW-0915">Sodium</keyword>
<dbReference type="InterPro" id="IPR036412">
    <property type="entry name" value="HAD-like_sf"/>
</dbReference>
<evidence type="ECO:0000256" key="9">
    <source>
        <dbReference type="ARBA" id="ARBA00022741"/>
    </source>
</evidence>
<evidence type="ECO:0000256" key="22">
    <source>
        <dbReference type="ARBA" id="ARBA00049499"/>
    </source>
</evidence>
<feature type="domain" description="Cation-transporting P-type ATPase N-terminal" evidence="24">
    <location>
        <begin position="30"/>
        <end position="104"/>
    </location>
</feature>
<proteinExistence type="inferred from homology"/>
<dbReference type="InterPro" id="IPR044492">
    <property type="entry name" value="P_typ_ATPase_HD_dom"/>
</dbReference>
<comment type="catalytic activity">
    <reaction evidence="22">
        <text>Na(+)(in) + ATP + H2O = Na(+)(out) + ADP + phosphate + H(+)</text>
        <dbReference type="Rhea" id="RHEA:14633"/>
        <dbReference type="ChEBI" id="CHEBI:15377"/>
        <dbReference type="ChEBI" id="CHEBI:15378"/>
        <dbReference type="ChEBI" id="CHEBI:29101"/>
        <dbReference type="ChEBI" id="CHEBI:30616"/>
        <dbReference type="ChEBI" id="CHEBI:43474"/>
        <dbReference type="ChEBI" id="CHEBI:456216"/>
        <dbReference type="EC" id="7.2.2.3"/>
    </reaction>
    <physiologicalReaction direction="left-to-right" evidence="22">
        <dbReference type="Rhea" id="RHEA:14634"/>
    </physiologicalReaction>
</comment>
<evidence type="ECO:0000256" key="1">
    <source>
        <dbReference type="ARBA" id="ARBA00001946"/>
    </source>
</evidence>
<dbReference type="Pfam" id="PF13246">
    <property type="entry name" value="Cation_ATPase"/>
    <property type="match status" value="1"/>
</dbReference>
<keyword evidence="17 23" id="KW-0472">Membrane</keyword>
<dbReference type="InterPro" id="IPR023298">
    <property type="entry name" value="ATPase_P-typ_TM_dom_sf"/>
</dbReference>
<dbReference type="PANTHER" id="PTHR42861">
    <property type="entry name" value="CALCIUM-TRANSPORTING ATPASE"/>
    <property type="match status" value="1"/>
</dbReference>
<dbReference type="Pfam" id="PF08282">
    <property type="entry name" value="Hydrolase_3"/>
    <property type="match status" value="1"/>
</dbReference>
<dbReference type="AlphaFoldDB" id="A0A7C8IP75"/>
<dbReference type="OrthoDB" id="3352408at2759"/>
<gene>
    <name evidence="25" type="ORF">GQX73_g4791</name>
</gene>
<evidence type="ECO:0000256" key="7">
    <source>
        <dbReference type="ARBA" id="ARBA00022692"/>
    </source>
</evidence>
<dbReference type="Gene3D" id="3.40.1110.10">
    <property type="entry name" value="Calcium-transporting ATPase, cytoplasmic domain N"/>
    <property type="match status" value="1"/>
</dbReference>
<dbReference type="SUPFAM" id="SSF81653">
    <property type="entry name" value="Calcium ATPase, transduction domain A"/>
    <property type="match status" value="1"/>
</dbReference>
<comment type="catalytic activity">
    <reaction evidence="21">
        <text>K(+)(in) + ATP + H2O = K(+)(out) + ADP + phosphate + H(+)</text>
        <dbReference type="Rhea" id="RHEA:75815"/>
        <dbReference type="ChEBI" id="CHEBI:15377"/>
        <dbReference type="ChEBI" id="CHEBI:15378"/>
        <dbReference type="ChEBI" id="CHEBI:29103"/>
        <dbReference type="ChEBI" id="CHEBI:30616"/>
        <dbReference type="ChEBI" id="CHEBI:43474"/>
        <dbReference type="ChEBI" id="CHEBI:456216"/>
    </reaction>
</comment>
<feature type="transmembrane region" description="Helical" evidence="23">
    <location>
        <begin position="833"/>
        <end position="854"/>
    </location>
</feature>
<feature type="transmembrane region" description="Helical" evidence="23">
    <location>
        <begin position="806"/>
        <end position="827"/>
    </location>
</feature>
<evidence type="ECO:0000256" key="16">
    <source>
        <dbReference type="ARBA" id="ARBA00023065"/>
    </source>
</evidence>
<dbReference type="Gene3D" id="2.70.150.10">
    <property type="entry name" value="Calcium-transporting ATPase, cytoplasmic transduction domain A"/>
    <property type="match status" value="1"/>
</dbReference>
<dbReference type="SMART" id="SM00831">
    <property type="entry name" value="Cation_ATPase_N"/>
    <property type="match status" value="1"/>
</dbReference>
<feature type="transmembrane region" description="Helical" evidence="23">
    <location>
        <begin position="958"/>
        <end position="979"/>
    </location>
</feature>
<dbReference type="EC" id="7.2.2.3" evidence="20"/>
<dbReference type="SUPFAM" id="SSF56784">
    <property type="entry name" value="HAD-like"/>
    <property type="match status" value="1"/>
</dbReference>
<dbReference type="InterPro" id="IPR004014">
    <property type="entry name" value="ATPase_P-typ_cation-transptr_N"/>
</dbReference>
<dbReference type="PRINTS" id="PR00119">
    <property type="entry name" value="CATATPASE"/>
</dbReference>
<comment type="similarity">
    <text evidence="19">Belongs to the cation transport ATPase (P-type) (TC 3.A.3) family. Type IID subfamily.</text>
</comment>
<keyword evidence="16" id="KW-0406">Ion transport</keyword>
<dbReference type="EMBL" id="WUBL01000046">
    <property type="protein sequence ID" value="KAF2968721.1"/>
    <property type="molecule type" value="Genomic_DNA"/>
</dbReference>
<keyword evidence="3" id="KW-0813">Transport</keyword>
<keyword evidence="6" id="KW-0597">Phosphoprotein</keyword>
<evidence type="ECO:0000256" key="10">
    <source>
        <dbReference type="ARBA" id="ARBA00022840"/>
    </source>
</evidence>
<evidence type="ECO:0000256" key="2">
    <source>
        <dbReference type="ARBA" id="ARBA00004651"/>
    </source>
</evidence>
<keyword evidence="12" id="KW-0630">Potassium</keyword>
<dbReference type="GO" id="GO:0005524">
    <property type="term" value="F:ATP binding"/>
    <property type="evidence" value="ECO:0007669"/>
    <property type="project" value="UniProtKB-KW"/>
</dbReference>
<dbReference type="SFLD" id="SFLDG00002">
    <property type="entry name" value="C1.7:_P-type_atpase_like"/>
    <property type="match status" value="1"/>
</dbReference>
<evidence type="ECO:0000256" key="15">
    <source>
        <dbReference type="ARBA" id="ARBA00023053"/>
    </source>
</evidence>
<dbReference type="InterPro" id="IPR018303">
    <property type="entry name" value="ATPase_P-typ_P_site"/>
</dbReference>
<feature type="transmembrane region" description="Helical" evidence="23">
    <location>
        <begin position="335"/>
        <end position="360"/>
    </location>
</feature>
<feature type="transmembrane region" description="Helical" evidence="23">
    <location>
        <begin position="915"/>
        <end position="933"/>
    </location>
</feature>
<evidence type="ECO:0000256" key="14">
    <source>
        <dbReference type="ARBA" id="ARBA00022989"/>
    </source>
</evidence>
<name>A0A7C8IP75_9PEZI</name>
<dbReference type="SFLD" id="SFLDF00027">
    <property type="entry name" value="p-type_atpase"/>
    <property type="match status" value="1"/>
</dbReference>